<sequence>MSAVKRGITCSALVALLVCSGAMHAPAGAEDTTSNPHGDPQGCTVCHVLSRERLERFFTSDAQKKQLRSDHVTLCRQCHGVGFGHGVGKKPEMNRDGLPLAGDGTITCATTCHSMHVKNPADQEQEHYHLRLPLSKICFSCHEK</sequence>
<evidence type="ECO:0000256" key="1">
    <source>
        <dbReference type="SAM" id="SignalP"/>
    </source>
</evidence>
<feature type="signal peptide" evidence="1">
    <location>
        <begin position="1"/>
        <end position="25"/>
    </location>
</feature>
<comment type="caution">
    <text evidence="2">The sequence shown here is derived from an EMBL/GenBank/DDBJ whole genome shotgun (WGS) entry which is preliminary data.</text>
</comment>
<accession>A0A831XG68</accession>
<name>A0A831XG68_GEOME</name>
<dbReference type="SUPFAM" id="SSF48695">
    <property type="entry name" value="Multiheme cytochromes"/>
    <property type="match status" value="1"/>
</dbReference>
<keyword evidence="1" id="KW-0732">Signal</keyword>
<feature type="chain" id="PRO_5032684758" evidence="1">
    <location>
        <begin position="26"/>
        <end position="144"/>
    </location>
</feature>
<protein>
    <submittedName>
        <fullName evidence="2">Cytochrome C</fullName>
    </submittedName>
</protein>
<dbReference type="EMBL" id="DSOV01000072">
    <property type="protein sequence ID" value="HEN43692.1"/>
    <property type="molecule type" value="Genomic_DNA"/>
</dbReference>
<dbReference type="InterPro" id="IPR036280">
    <property type="entry name" value="Multihaem_cyt_sf"/>
</dbReference>
<organism evidence="2">
    <name type="scientific">Geobacter metallireducens</name>
    <dbReference type="NCBI Taxonomy" id="28232"/>
    <lineage>
        <taxon>Bacteria</taxon>
        <taxon>Pseudomonadati</taxon>
        <taxon>Thermodesulfobacteriota</taxon>
        <taxon>Desulfuromonadia</taxon>
        <taxon>Geobacterales</taxon>
        <taxon>Geobacteraceae</taxon>
        <taxon>Geobacter</taxon>
    </lineage>
</organism>
<gene>
    <name evidence="2" type="ORF">ENQ87_15235</name>
</gene>
<dbReference type="AlphaFoldDB" id="A0A831XG68"/>
<reference evidence="2" key="1">
    <citation type="journal article" date="2020" name="mSystems">
        <title>Genome- and Community-Level Interaction Insights into Carbon Utilization and Element Cycling Functions of Hydrothermarchaeota in Hydrothermal Sediment.</title>
        <authorList>
            <person name="Zhou Z."/>
            <person name="Liu Y."/>
            <person name="Xu W."/>
            <person name="Pan J."/>
            <person name="Luo Z.H."/>
            <person name="Li M."/>
        </authorList>
    </citation>
    <scope>NUCLEOTIDE SEQUENCE [LARGE SCALE GENOMIC DNA]</scope>
    <source>
        <strain evidence="2">SpSt-349</strain>
    </source>
</reference>
<proteinExistence type="predicted"/>
<evidence type="ECO:0000313" key="2">
    <source>
        <dbReference type="EMBL" id="HEN43692.1"/>
    </source>
</evidence>